<feature type="domain" description="DUF11" evidence="1">
    <location>
        <begin position="502"/>
        <end position="593"/>
    </location>
</feature>
<dbReference type="InterPro" id="IPR045474">
    <property type="entry name" value="GEVED"/>
</dbReference>
<dbReference type="Pfam" id="PF24514">
    <property type="entry name" value="SpaA_4"/>
    <property type="match status" value="1"/>
</dbReference>
<protein>
    <submittedName>
        <fullName evidence="5">GEVED domain-containing protein</fullName>
    </submittedName>
</protein>
<evidence type="ECO:0000259" key="4">
    <source>
        <dbReference type="Pfam" id="PF24514"/>
    </source>
</evidence>
<dbReference type="EMBL" id="CP159925">
    <property type="protein sequence ID" value="XCO74931.1"/>
    <property type="molecule type" value="Genomic_DNA"/>
</dbReference>
<dbReference type="InterPro" id="IPR055371">
    <property type="entry name" value="SpaA_PFL_dom_4"/>
</dbReference>
<proteinExistence type="predicted"/>
<dbReference type="AlphaFoldDB" id="A0AAU8MR50"/>
<dbReference type="InterPro" id="IPR048834">
    <property type="entry name" value="SpaA_pre-album"/>
</dbReference>
<dbReference type="InterPro" id="IPR047589">
    <property type="entry name" value="DUF11_rpt"/>
</dbReference>
<dbReference type="Pfam" id="PF20009">
    <property type="entry name" value="GEVED"/>
    <property type="match status" value="1"/>
</dbReference>
<dbReference type="Pfam" id="PF20674">
    <property type="entry name" value="SpaA_3"/>
    <property type="match status" value="1"/>
</dbReference>
<evidence type="ECO:0000259" key="2">
    <source>
        <dbReference type="Pfam" id="PF20009"/>
    </source>
</evidence>
<evidence type="ECO:0000259" key="1">
    <source>
        <dbReference type="Pfam" id="PF01345"/>
    </source>
</evidence>
<dbReference type="Pfam" id="PF01345">
    <property type="entry name" value="DUF11"/>
    <property type="match status" value="1"/>
</dbReference>
<feature type="domain" description="SpaA-like prealbumin fold" evidence="3">
    <location>
        <begin position="247"/>
        <end position="371"/>
    </location>
</feature>
<evidence type="ECO:0000259" key="3">
    <source>
        <dbReference type="Pfam" id="PF20674"/>
    </source>
</evidence>
<dbReference type="RefSeq" id="WP_363797780.1">
    <property type="nucleotide sequence ID" value="NZ_CP159925.1"/>
</dbReference>
<name>A0AAU8MR50_9GAMM</name>
<sequence length="594" mass="58776">MPRVRSGYNAGDVDCISSATAGCGTFQVNGTYRVITFFVANRMNQVNSGGANNLAADGYGLSITIDEDVSDAPSSYGAAQHAIGGLYLGTGSSPAAGAHPGEADAVNTVHYTTAALDASNPLTSATASGDSDNAFASLPPVGVGTYSVSVPVSGFQTVPGATPQLCGWIDFNRNGAFEVAERACAAVSGSGNVALSWTIPTGATYVAGESYARLRVGYTTADVQTPTASADSGEVEDYPITLLPRVRLTKALVPTSDPGLFNLSVAPASATAVQTNSGTVSNVGHNGTTGWVPVPLSTLITVSETAGTGTSLGSYSSSIACTDRSGANVVLGAAGTTRTFFSLISAPVGPPTTPNTANANLSEISCVATNTRLPTVQAVKVTQNGTGTFSFSGSNGIANHDITTTVAGTGVAGPVQVLTAASTATTLSEGPLPAGYLLGGISCTGLGAGGSATNDLANRSVTLDAAATAPGSAIVCTFTNVAQVADLVISKTNTPLAGDNDQANDTVVRGAATQYTVKVSNNGPVAVTGALVQDTPGAGLNCPSGNTVTCSSATAGACPTTPSPILISHLSAGLALGTLPVGANLSLVFSCTVQ</sequence>
<organism evidence="5">
    <name type="scientific">Lysobacter firmicutimachus</name>
    <dbReference type="NCBI Taxonomy" id="1792846"/>
    <lineage>
        <taxon>Bacteria</taxon>
        <taxon>Pseudomonadati</taxon>
        <taxon>Pseudomonadota</taxon>
        <taxon>Gammaproteobacteria</taxon>
        <taxon>Lysobacterales</taxon>
        <taxon>Lysobacteraceae</taxon>
        <taxon>Lysobacter</taxon>
    </lineage>
</organism>
<feature type="domain" description="SpaA-like prealbumin fold" evidence="4">
    <location>
        <begin position="376"/>
        <end position="481"/>
    </location>
</feature>
<dbReference type="NCBIfam" id="TIGR01451">
    <property type="entry name" value="B_ant_repeat"/>
    <property type="match status" value="1"/>
</dbReference>
<gene>
    <name evidence="5" type="ORF">ABU614_21675</name>
</gene>
<feature type="domain" description="GEVED" evidence="2">
    <location>
        <begin position="165"/>
        <end position="241"/>
    </location>
</feature>
<evidence type="ECO:0000313" key="5">
    <source>
        <dbReference type="EMBL" id="XCO74931.1"/>
    </source>
</evidence>
<reference evidence="5" key="1">
    <citation type="submission" date="2024-06" db="EMBL/GenBank/DDBJ databases">
        <authorList>
            <person name="Li S."/>
        </authorList>
    </citation>
    <scope>NUCLEOTIDE SEQUENCE</scope>
    <source>
        <strain evidence="5">SR10</strain>
    </source>
</reference>
<accession>A0AAU8MR50</accession>
<dbReference type="InterPro" id="IPR001434">
    <property type="entry name" value="OmcB-like_DUF11"/>
</dbReference>